<dbReference type="SUPFAM" id="SSF49854">
    <property type="entry name" value="Spermadhesin, CUB domain"/>
    <property type="match status" value="1"/>
</dbReference>
<sequence>MGYYGIDQGRLQLTIIRSYPSITCAVTIVAPSINDRLMFYFGNVDIRNSISCSKDSLQLFDAPNINAPRPSGNTLTLLFTSISMLIFYTGFDAVFTAYHIDCHISGGAIAGIVIGYIVFISIITVTASTTVHTPPPTYGAVNGTASTTVHAPPPTYGAVNGTASTTVYAPAPTYGAAQPGWNPSSPTH</sequence>
<organism evidence="2 3">
    <name type="scientific">Sinanodonta woodiana</name>
    <name type="common">Chinese pond mussel</name>
    <name type="synonym">Anodonta woodiana</name>
    <dbReference type="NCBI Taxonomy" id="1069815"/>
    <lineage>
        <taxon>Eukaryota</taxon>
        <taxon>Metazoa</taxon>
        <taxon>Spiralia</taxon>
        <taxon>Lophotrochozoa</taxon>
        <taxon>Mollusca</taxon>
        <taxon>Bivalvia</taxon>
        <taxon>Autobranchia</taxon>
        <taxon>Heteroconchia</taxon>
        <taxon>Palaeoheterodonta</taxon>
        <taxon>Unionida</taxon>
        <taxon>Unionoidea</taxon>
        <taxon>Unionidae</taxon>
        <taxon>Unioninae</taxon>
        <taxon>Sinanodonta</taxon>
    </lineage>
</organism>
<name>A0ABD3V4B1_SINWO</name>
<comment type="caution">
    <text evidence="2">The sequence shown here is derived from an EMBL/GenBank/DDBJ whole genome shotgun (WGS) entry which is preliminary data.</text>
</comment>
<keyword evidence="1" id="KW-1133">Transmembrane helix</keyword>
<dbReference type="AlphaFoldDB" id="A0ABD3V4B1"/>
<dbReference type="InterPro" id="IPR035914">
    <property type="entry name" value="Sperma_CUB_dom_sf"/>
</dbReference>
<dbReference type="Gene3D" id="2.60.120.290">
    <property type="entry name" value="Spermadhesin, CUB domain"/>
    <property type="match status" value="1"/>
</dbReference>
<evidence type="ECO:0000313" key="3">
    <source>
        <dbReference type="Proteomes" id="UP001634394"/>
    </source>
</evidence>
<dbReference type="Proteomes" id="UP001634394">
    <property type="component" value="Unassembled WGS sequence"/>
</dbReference>
<dbReference type="EMBL" id="JBJQND010000013">
    <property type="protein sequence ID" value="KAL3856491.1"/>
    <property type="molecule type" value="Genomic_DNA"/>
</dbReference>
<feature type="transmembrane region" description="Helical" evidence="1">
    <location>
        <begin position="104"/>
        <end position="125"/>
    </location>
</feature>
<protein>
    <submittedName>
        <fullName evidence="2">Uncharacterized protein</fullName>
    </submittedName>
</protein>
<evidence type="ECO:0000313" key="2">
    <source>
        <dbReference type="EMBL" id="KAL3856491.1"/>
    </source>
</evidence>
<keyword evidence="1" id="KW-0812">Transmembrane</keyword>
<reference evidence="2 3" key="1">
    <citation type="submission" date="2024-11" db="EMBL/GenBank/DDBJ databases">
        <title>Chromosome-level genome assembly of the freshwater bivalve Anodonta woodiana.</title>
        <authorList>
            <person name="Chen X."/>
        </authorList>
    </citation>
    <scope>NUCLEOTIDE SEQUENCE [LARGE SCALE GENOMIC DNA]</scope>
    <source>
        <strain evidence="2">MN2024</strain>
        <tissue evidence="2">Gills</tissue>
    </source>
</reference>
<accession>A0ABD3V4B1</accession>
<proteinExistence type="predicted"/>
<keyword evidence="1" id="KW-0472">Membrane</keyword>
<evidence type="ECO:0000256" key="1">
    <source>
        <dbReference type="SAM" id="Phobius"/>
    </source>
</evidence>
<gene>
    <name evidence="2" type="ORF">ACJMK2_011242</name>
</gene>
<feature type="transmembrane region" description="Helical" evidence="1">
    <location>
        <begin position="75"/>
        <end position="98"/>
    </location>
</feature>
<keyword evidence="3" id="KW-1185">Reference proteome</keyword>